<accession>A0AAD3D8H1</accession>
<keyword evidence="1" id="KW-1133">Transmembrane helix</keyword>
<dbReference type="Proteomes" id="UP001054902">
    <property type="component" value="Unassembled WGS sequence"/>
</dbReference>
<keyword evidence="1" id="KW-0812">Transmembrane</keyword>
<proteinExistence type="predicted"/>
<feature type="transmembrane region" description="Helical" evidence="1">
    <location>
        <begin position="336"/>
        <end position="358"/>
    </location>
</feature>
<keyword evidence="3" id="KW-1185">Reference proteome</keyword>
<name>A0AAD3D8H1_9STRA</name>
<organism evidence="2 3">
    <name type="scientific">Chaetoceros tenuissimus</name>
    <dbReference type="NCBI Taxonomy" id="426638"/>
    <lineage>
        <taxon>Eukaryota</taxon>
        <taxon>Sar</taxon>
        <taxon>Stramenopiles</taxon>
        <taxon>Ochrophyta</taxon>
        <taxon>Bacillariophyta</taxon>
        <taxon>Coscinodiscophyceae</taxon>
        <taxon>Chaetocerotophycidae</taxon>
        <taxon>Chaetocerotales</taxon>
        <taxon>Chaetocerotaceae</taxon>
        <taxon>Chaetoceros</taxon>
    </lineage>
</organism>
<sequence>MVATTNVRPLFPIQDQLPSNVECNFLGPAIESSLAIGIATGLIHPRKHVSWKEIEEEHVPYEAKRVLYTTNTGNNKKILLWLQTKRQLQERNRHRVCFRFPKRVQKKIVKLLKGPLADVSFSRNKIPQKVATSSCANAYNSKLFSSSFKPSSINSTVGRIPRRTSADNLNRTKKLADEKDKLQARSDTYIPSSVTPLHQGTGESGGLNFIKSKRVNHSYKHEANCSRSEYSYDYRSTRGASLYDSCDYGPPPDIDADEELLNFNNLSVEDYDFGIYKQDISNACKYDLIAGWVVCVWIHNTSFDALHISFVVDFSFILHASIYVKYRVSMLLLLRQVIEITYMIYTLLPILLYFHSIIHHI</sequence>
<dbReference type="EMBL" id="BLLK01000062">
    <property type="protein sequence ID" value="GFH58435.1"/>
    <property type="molecule type" value="Genomic_DNA"/>
</dbReference>
<evidence type="ECO:0000256" key="1">
    <source>
        <dbReference type="SAM" id="Phobius"/>
    </source>
</evidence>
<reference evidence="2 3" key="1">
    <citation type="journal article" date="2021" name="Sci. Rep.">
        <title>The genome of the diatom Chaetoceros tenuissimus carries an ancient integrated fragment of an extant virus.</title>
        <authorList>
            <person name="Hongo Y."/>
            <person name="Kimura K."/>
            <person name="Takaki Y."/>
            <person name="Yoshida Y."/>
            <person name="Baba S."/>
            <person name="Kobayashi G."/>
            <person name="Nagasaki K."/>
            <person name="Hano T."/>
            <person name="Tomaru Y."/>
        </authorList>
    </citation>
    <scope>NUCLEOTIDE SEQUENCE [LARGE SCALE GENOMIC DNA]</scope>
    <source>
        <strain evidence="2 3">NIES-3715</strain>
    </source>
</reference>
<gene>
    <name evidence="2" type="ORF">CTEN210_14911</name>
</gene>
<protein>
    <submittedName>
        <fullName evidence="2">Uncharacterized protein</fullName>
    </submittedName>
</protein>
<dbReference type="AlphaFoldDB" id="A0AAD3D8H1"/>
<comment type="caution">
    <text evidence="2">The sequence shown here is derived from an EMBL/GenBank/DDBJ whole genome shotgun (WGS) entry which is preliminary data.</text>
</comment>
<evidence type="ECO:0000313" key="3">
    <source>
        <dbReference type="Proteomes" id="UP001054902"/>
    </source>
</evidence>
<evidence type="ECO:0000313" key="2">
    <source>
        <dbReference type="EMBL" id="GFH58435.1"/>
    </source>
</evidence>
<keyword evidence="1" id="KW-0472">Membrane</keyword>